<dbReference type="GO" id="GO:0015421">
    <property type="term" value="F:ABC-type oligopeptide transporter activity"/>
    <property type="evidence" value="ECO:0007669"/>
    <property type="project" value="TreeGrafter"/>
</dbReference>
<comment type="subcellular location">
    <subcellularLocation>
        <location evidence="1">Membrane</location>
        <topology evidence="1">Multi-pass membrane protein</topology>
    </subcellularLocation>
</comment>
<feature type="transmembrane region" description="Helical" evidence="7">
    <location>
        <begin position="245"/>
        <end position="270"/>
    </location>
</feature>
<dbReference type="GO" id="GO:0016020">
    <property type="term" value="C:membrane"/>
    <property type="evidence" value="ECO:0007669"/>
    <property type="project" value="UniProtKB-SubCell"/>
</dbReference>
<evidence type="ECO:0000256" key="2">
    <source>
        <dbReference type="ARBA" id="ARBA00022692"/>
    </source>
</evidence>
<proteinExistence type="predicted"/>
<dbReference type="Pfam" id="PF00005">
    <property type="entry name" value="ABC_tran"/>
    <property type="match status" value="1"/>
</dbReference>
<feature type="transmembrane region" description="Helical" evidence="7">
    <location>
        <begin position="290"/>
        <end position="309"/>
    </location>
</feature>
<sequence length="630" mass="67304">MTSDVVLSTLSHWATQQCDFAWCVLVMLVNAAIHPVQAYCLQHVLDHAFPSTANRSSADRQIALHRGMAGLIALCVPFGLSTVGIGMLQSRMVARATARLHSRLLRVVLAQPATYFVHDAKVGDVTNVFASDVARVNALWQGVFWNLLHPAIVAAAGFGYLLTCDFHTGWLALWVAIVVVSSGPQGRAAANSTAFGAANADLTASFQDTLHGHATVVVYGMQPSIQAKFDANAQALSSIQFAKDLWATLVQIYVEGAMYMFVAVVTAGLATRVVSTHTMTPGEFVSFVALLGRISSPITVLGGFMRVAIGNSSSLQRVDALLALSIDAPPEDARSSPSSLPSNSSSTTTPSLQVALTVFQVTVLVSPAVTVVSDVSFTCRRGSVTCIVGPSGSGKTSVLRCLMQAGPPPASGSIWWDDALLSLAHQIHVGVVFQHPRFLQGTIRENLCYGHPTASDADCHDAIVMAHCLAFVHNLPMGIDTDMASVQWSGGQLQRLSLARALVRRPSVLLLDEATSALDQEAEAAVMATLTWLAKTNGTVIVAVTHRLTTTKMADHIVVLHAGRVVECGRHSDLMERRGVFYDLARANGAMDQSDYYMCDDASVTSEEGDHHDRGDDCQGSNHGDVYMVL</sequence>
<dbReference type="GeneID" id="20080437"/>
<protein>
    <recommendedName>
        <fullName evidence="11">ABC transporter domain-containing protein</fullName>
    </recommendedName>
</protein>
<dbReference type="SMART" id="SM00382">
    <property type="entry name" value="AAA"/>
    <property type="match status" value="1"/>
</dbReference>
<dbReference type="PANTHER" id="PTHR43394:SF1">
    <property type="entry name" value="ATP-BINDING CASSETTE SUB-FAMILY B MEMBER 10, MITOCHONDRIAL"/>
    <property type="match status" value="1"/>
</dbReference>
<dbReference type="RefSeq" id="XP_008865442.1">
    <property type="nucleotide sequence ID" value="XM_008867220.1"/>
</dbReference>
<dbReference type="InterPro" id="IPR011527">
    <property type="entry name" value="ABC1_TM_dom"/>
</dbReference>
<dbReference type="STRING" id="157072.A0A024UHI7"/>
<keyword evidence="3" id="KW-0547">Nucleotide-binding</keyword>
<evidence type="ECO:0000259" key="8">
    <source>
        <dbReference type="PROSITE" id="PS50893"/>
    </source>
</evidence>
<evidence type="ECO:0000256" key="5">
    <source>
        <dbReference type="ARBA" id="ARBA00022989"/>
    </source>
</evidence>
<dbReference type="Gene3D" id="3.40.50.300">
    <property type="entry name" value="P-loop containing nucleotide triphosphate hydrolases"/>
    <property type="match status" value="1"/>
</dbReference>
<reference evidence="10" key="1">
    <citation type="submission" date="2013-12" db="EMBL/GenBank/DDBJ databases">
        <title>The Genome Sequence of Aphanomyces invadans NJM9701.</title>
        <authorList>
            <consortium name="The Broad Institute Genomics Platform"/>
            <person name="Russ C."/>
            <person name="Tyler B."/>
            <person name="van West P."/>
            <person name="Dieguez-Uribeondo J."/>
            <person name="Young S.K."/>
            <person name="Zeng Q."/>
            <person name="Gargeya S."/>
            <person name="Fitzgerald M."/>
            <person name="Abouelleil A."/>
            <person name="Alvarado L."/>
            <person name="Chapman S.B."/>
            <person name="Gainer-Dewar J."/>
            <person name="Goldberg J."/>
            <person name="Griggs A."/>
            <person name="Gujja S."/>
            <person name="Hansen M."/>
            <person name="Howarth C."/>
            <person name="Imamovic A."/>
            <person name="Ireland A."/>
            <person name="Larimer J."/>
            <person name="McCowan C."/>
            <person name="Murphy C."/>
            <person name="Pearson M."/>
            <person name="Poon T.W."/>
            <person name="Priest M."/>
            <person name="Roberts A."/>
            <person name="Saif S."/>
            <person name="Shea T."/>
            <person name="Sykes S."/>
            <person name="Wortman J."/>
            <person name="Nusbaum C."/>
            <person name="Birren B."/>
        </authorList>
    </citation>
    <scope>NUCLEOTIDE SEQUENCE [LARGE SCALE GENOMIC DNA]</scope>
    <source>
        <strain evidence="10">NJM9701</strain>
    </source>
</reference>
<dbReference type="Pfam" id="PF00664">
    <property type="entry name" value="ABC_membrane"/>
    <property type="match status" value="1"/>
</dbReference>
<dbReference type="InterPro" id="IPR003439">
    <property type="entry name" value="ABC_transporter-like_ATP-bd"/>
</dbReference>
<keyword evidence="4" id="KW-0067">ATP-binding</keyword>
<dbReference type="SUPFAM" id="SSF90123">
    <property type="entry name" value="ABC transporter transmembrane region"/>
    <property type="match status" value="1"/>
</dbReference>
<dbReference type="PANTHER" id="PTHR43394">
    <property type="entry name" value="ATP-DEPENDENT PERMEASE MDL1, MITOCHONDRIAL"/>
    <property type="match status" value="1"/>
</dbReference>
<gene>
    <name evidence="10" type="ORF">H310_03387</name>
</gene>
<feature type="transmembrane region" description="Helical" evidence="7">
    <location>
        <begin position="68"/>
        <end position="88"/>
    </location>
</feature>
<dbReference type="SUPFAM" id="SSF52540">
    <property type="entry name" value="P-loop containing nucleoside triphosphate hydrolases"/>
    <property type="match status" value="1"/>
</dbReference>
<evidence type="ECO:0000256" key="6">
    <source>
        <dbReference type="ARBA" id="ARBA00023136"/>
    </source>
</evidence>
<evidence type="ECO:0008006" key="11">
    <source>
        <dbReference type="Google" id="ProtNLM"/>
    </source>
</evidence>
<evidence type="ECO:0000256" key="1">
    <source>
        <dbReference type="ARBA" id="ARBA00004141"/>
    </source>
</evidence>
<dbReference type="EMBL" id="KI913956">
    <property type="protein sequence ID" value="ETW05665.1"/>
    <property type="molecule type" value="Genomic_DNA"/>
</dbReference>
<dbReference type="PROSITE" id="PS50929">
    <property type="entry name" value="ABC_TM1F"/>
    <property type="match status" value="1"/>
</dbReference>
<dbReference type="eggNOG" id="KOG0055">
    <property type="taxonomic scope" value="Eukaryota"/>
</dbReference>
<dbReference type="AlphaFoldDB" id="A0A024UHI7"/>
<name>A0A024UHI7_9STRA</name>
<organism evidence="10">
    <name type="scientific">Aphanomyces invadans</name>
    <dbReference type="NCBI Taxonomy" id="157072"/>
    <lineage>
        <taxon>Eukaryota</taxon>
        <taxon>Sar</taxon>
        <taxon>Stramenopiles</taxon>
        <taxon>Oomycota</taxon>
        <taxon>Saprolegniomycetes</taxon>
        <taxon>Saprolegniales</taxon>
        <taxon>Verrucalvaceae</taxon>
        <taxon>Aphanomyces</taxon>
    </lineage>
</organism>
<evidence type="ECO:0000256" key="7">
    <source>
        <dbReference type="SAM" id="Phobius"/>
    </source>
</evidence>
<evidence type="ECO:0000259" key="9">
    <source>
        <dbReference type="PROSITE" id="PS50929"/>
    </source>
</evidence>
<dbReference type="InterPro" id="IPR003593">
    <property type="entry name" value="AAA+_ATPase"/>
</dbReference>
<keyword evidence="5 7" id="KW-1133">Transmembrane helix</keyword>
<dbReference type="InterPro" id="IPR039421">
    <property type="entry name" value="Type_1_exporter"/>
</dbReference>
<keyword evidence="6 7" id="KW-0472">Membrane</keyword>
<evidence type="ECO:0000256" key="3">
    <source>
        <dbReference type="ARBA" id="ARBA00022741"/>
    </source>
</evidence>
<dbReference type="PROSITE" id="PS50893">
    <property type="entry name" value="ABC_TRANSPORTER_2"/>
    <property type="match status" value="1"/>
</dbReference>
<feature type="domain" description="ABC transmembrane type-1" evidence="9">
    <location>
        <begin position="21"/>
        <end position="310"/>
    </location>
</feature>
<dbReference type="CDD" id="cd07346">
    <property type="entry name" value="ABC_6TM_exporters"/>
    <property type="match status" value="1"/>
</dbReference>
<feature type="domain" description="ABC transporter" evidence="8">
    <location>
        <begin position="356"/>
        <end position="587"/>
    </location>
</feature>
<keyword evidence="2 7" id="KW-0812">Transmembrane</keyword>
<dbReference type="InterPro" id="IPR027417">
    <property type="entry name" value="P-loop_NTPase"/>
</dbReference>
<evidence type="ECO:0000313" key="10">
    <source>
        <dbReference type="EMBL" id="ETW05665.1"/>
    </source>
</evidence>
<dbReference type="GO" id="GO:0016887">
    <property type="term" value="F:ATP hydrolysis activity"/>
    <property type="evidence" value="ECO:0007669"/>
    <property type="project" value="InterPro"/>
</dbReference>
<dbReference type="InterPro" id="IPR036640">
    <property type="entry name" value="ABC1_TM_sf"/>
</dbReference>
<accession>A0A024UHI7</accession>
<dbReference type="VEuPathDB" id="FungiDB:H310_03387"/>
<dbReference type="GO" id="GO:0005524">
    <property type="term" value="F:ATP binding"/>
    <property type="evidence" value="ECO:0007669"/>
    <property type="project" value="UniProtKB-KW"/>
</dbReference>
<dbReference type="Gene3D" id="1.20.1560.10">
    <property type="entry name" value="ABC transporter type 1, transmembrane domain"/>
    <property type="match status" value="1"/>
</dbReference>
<dbReference type="OrthoDB" id="6500128at2759"/>
<evidence type="ECO:0000256" key="4">
    <source>
        <dbReference type="ARBA" id="ARBA00022840"/>
    </source>
</evidence>